<protein>
    <recommendedName>
        <fullName evidence="3">DUF4241 domain-containing protein</fullName>
    </recommendedName>
</protein>
<organism evidence="1 2">
    <name type="scientific">Priestia veravalensis</name>
    <dbReference type="NCBI Taxonomy" id="1414648"/>
    <lineage>
        <taxon>Bacteria</taxon>
        <taxon>Bacillati</taxon>
        <taxon>Bacillota</taxon>
        <taxon>Bacilli</taxon>
        <taxon>Bacillales</taxon>
        <taxon>Bacillaceae</taxon>
        <taxon>Priestia</taxon>
    </lineage>
</organism>
<evidence type="ECO:0008006" key="3">
    <source>
        <dbReference type="Google" id="ProtNLM"/>
    </source>
</evidence>
<gene>
    <name evidence="1" type="ORF">AS180_17390</name>
</gene>
<comment type="caution">
    <text evidence="1">The sequence shown here is derived from an EMBL/GenBank/DDBJ whole genome shotgun (WGS) entry which is preliminary data.</text>
</comment>
<dbReference type="RefSeq" id="WP_062687205.1">
    <property type="nucleotide sequence ID" value="NZ_KQ758687.1"/>
</dbReference>
<dbReference type="EMBL" id="LNQP01000072">
    <property type="protein sequence ID" value="KSU86667.1"/>
    <property type="molecule type" value="Genomic_DNA"/>
</dbReference>
<reference evidence="1 2" key="1">
    <citation type="submission" date="2015-11" db="EMBL/GenBank/DDBJ databases">
        <title>Bacillus caseinolyticus sp nov.</title>
        <authorList>
            <person name="Dastager S.G."/>
            <person name="Mawlankar R."/>
        </authorList>
    </citation>
    <scope>NUCLEOTIDE SEQUENCE [LARGE SCALE GENOMIC DNA]</scope>
    <source>
        <strain evidence="1 2">SGD-V-76</strain>
    </source>
</reference>
<evidence type="ECO:0000313" key="1">
    <source>
        <dbReference type="EMBL" id="KSU86667.1"/>
    </source>
</evidence>
<dbReference type="Proteomes" id="UP000053681">
    <property type="component" value="Unassembled WGS sequence"/>
</dbReference>
<name>A0A0V8JI02_9BACI</name>
<evidence type="ECO:0000313" key="2">
    <source>
        <dbReference type="Proteomes" id="UP000053681"/>
    </source>
</evidence>
<keyword evidence="2" id="KW-1185">Reference proteome</keyword>
<accession>A0A0V8JI02</accession>
<sequence>MNSKKLGSFHVTDLQLIISDPCYPIECAVDDSDDFAWRLEPAKRGEWTATVFYEDDFTISKLVATHTDFKMTDNWIDTGKEVGVDSAKAGIFDASVYGRDDAITYEVENVHEINMDEEGLTYYVACCDAVASSEYEAGIVPGGVVSMAGIGDGYYPAYVQYDNQEIAAVLLDFWFDEEEE</sequence>
<proteinExistence type="predicted"/>
<dbReference type="AlphaFoldDB" id="A0A0V8JI02"/>